<proteinExistence type="predicted"/>
<dbReference type="Proteomes" id="UP000815677">
    <property type="component" value="Unassembled WGS sequence"/>
</dbReference>
<accession>A0ABQ0M250</accession>
<evidence type="ECO:0000313" key="3">
    <source>
        <dbReference type="EMBL" id="GAT57375.1"/>
    </source>
</evidence>
<keyword evidence="4" id="KW-1185">Reference proteome</keyword>
<gene>
    <name evidence="3" type="ORF">MCHLO_13921</name>
</gene>
<feature type="coiled-coil region" evidence="1">
    <location>
        <begin position="103"/>
        <end position="130"/>
    </location>
</feature>
<name>A0ABQ0M250_MYCCL</name>
<evidence type="ECO:0000256" key="1">
    <source>
        <dbReference type="SAM" id="Coils"/>
    </source>
</evidence>
<reference evidence="3" key="1">
    <citation type="submission" date="2014-09" db="EMBL/GenBank/DDBJ databases">
        <title>Genome sequence of the luminous mushroom Mycena chlorophos for searching fungal bioluminescence genes.</title>
        <authorList>
            <person name="Tanaka Y."/>
            <person name="Kasuga D."/>
            <person name="Oba Y."/>
            <person name="Hase S."/>
            <person name="Sato K."/>
            <person name="Oba Y."/>
            <person name="Sakakibara Y."/>
        </authorList>
    </citation>
    <scope>NUCLEOTIDE SEQUENCE</scope>
</reference>
<keyword evidence="1" id="KW-0175">Coiled coil</keyword>
<evidence type="ECO:0000313" key="4">
    <source>
        <dbReference type="Proteomes" id="UP000815677"/>
    </source>
</evidence>
<sequence>MELENATIPPHNLYPSQHHHAPSMGQAALSSHSESKSLESTTDSRFQLEESLLKVVVRNVVLSAPHTPAGAGEILALLQLRKERCELQKNIVQTRINEILKFLNLVRTELSAAEGNLVEANNDLQRAKVIIEGRGLVQDPLAAQI</sequence>
<protein>
    <submittedName>
        <fullName evidence="3">Uncharacterized protein</fullName>
    </submittedName>
</protein>
<organism evidence="3 4">
    <name type="scientific">Mycena chlorophos</name>
    <name type="common">Agaric fungus</name>
    <name type="synonym">Agaricus chlorophos</name>
    <dbReference type="NCBI Taxonomy" id="658473"/>
    <lineage>
        <taxon>Eukaryota</taxon>
        <taxon>Fungi</taxon>
        <taxon>Dikarya</taxon>
        <taxon>Basidiomycota</taxon>
        <taxon>Agaricomycotina</taxon>
        <taxon>Agaricomycetes</taxon>
        <taxon>Agaricomycetidae</taxon>
        <taxon>Agaricales</taxon>
        <taxon>Marasmiineae</taxon>
        <taxon>Mycenaceae</taxon>
        <taxon>Mycena</taxon>
    </lineage>
</organism>
<feature type="region of interest" description="Disordered" evidence="2">
    <location>
        <begin position="1"/>
        <end position="42"/>
    </location>
</feature>
<evidence type="ECO:0000256" key="2">
    <source>
        <dbReference type="SAM" id="MobiDB-lite"/>
    </source>
</evidence>
<dbReference type="EMBL" id="DF849449">
    <property type="protein sequence ID" value="GAT57375.1"/>
    <property type="molecule type" value="Genomic_DNA"/>
</dbReference>